<dbReference type="RefSeq" id="WP_378046251.1">
    <property type="nucleotide sequence ID" value="NZ_JBHSXE010000001.1"/>
</dbReference>
<comment type="caution">
    <text evidence="1">The sequence shown here is derived from an EMBL/GenBank/DDBJ whole genome shotgun (WGS) entry which is preliminary data.</text>
</comment>
<evidence type="ECO:0000313" key="1">
    <source>
        <dbReference type="EMBL" id="MFC6881025.1"/>
    </source>
</evidence>
<dbReference type="InterPro" id="IPR054058">
    <property type="entry name" value="HTH_67"/>
</dbReference>
<dbReference type="NCBIfam" id="NF047719">
    <property type="entry name" value="SCO6745_fam_HTH"/>
    <property type="match status" value="1"/>
</dbReference>
<proteinExistence type="predicted"/>
<name>A0ABW2CJ82_9ACTN</name>
<sequence length="278" mass="29589">MDDSFAREIWKVVEPVHAVTYFAPECIEAHKAAGLRGFWMGYFGSRGAPLGPVGPGVIEATFYGFHPARVRRAVPDAWSFAEPQAILRARTEGAARALRRLVPGVDGIAESVVPLLETVVTVADGAGRALFSANRDLPAVDDPVGRLWQATTALREHRGDGHVALLAGEGLDGLQANVLASETAGVPAERLRESRGWSEDEWAAAVEAMTASGLMAADGVTALGREVKARIEARTDELAARPYRALDDPQALVEALSPAARGASEVIRFPNPIGLPRT</sequence>
<keyword evidence="2" id="KW-1185">Reference proteome</keyword>
<protein>
    <recommendedName>
        <fullName evidence="3">SalK</fullName>
    </recommendedName>
</protein>
<evidence type="ECO:0000313" key="2">
    <source>
        <dbReference type="Proteomes" id="UP001596380"/>
    </source>
</evidence>
<dbReference type="Pfam" id="PF21863">
    <property type="entry name" value="HTH_67"/>
    <property type="match status" value="1"/>
</dbReference>
<organism evidence="1 2">
    <name type="scientific">Actinomadura yumaensis</name>
    <dbReference type="NCBI Taxonomy" id="111807"/>
    <lineage>
        <taxon>Bacteria</taxon>
        <taxon>Bacillati</taxon>
        <taxon>Actinomycetota</taxon>
        <taxon>Actinomycetes</taxon>
        <taxon>Streptosporangiales</taxon>
        <taxon>Thermomonosporaceae</taxon>
        <taxon>Actinomadura</taxon>
    </lineage>
</organism>
<dbReference type="EMBL" id="JBHSXS010000007">
    <property type="protein sequence ID" value="MFC6881025.1"/>
    <property type="molecule type" value="Genomic_DNA"/>
</dbReference>
<reference evidence="2" key="1">
    <citation type="journal article" date="2019" name="Int. J. Syst. Evol. Microbiol.">
        <title>The Global Catalogue of Microorganisms (GCM) 10K type strain sequencing project: providing services to taxonomists for standard genome sequencing and annotation.</title>
        <authorList>
            <consortium name="The Broad Institute Genomics Platform"/>
            <consortium name="The Broad Institute Genome Sequencing Center for Infectious Disease"/>
            <person name="Wu L."/>
            <person name="Ma J."/>
        </authorList>
    </citation>
    <scope>NUCLEOTIDE SEQUENCE [LARGE SCALE GENOMIC DNA]</scope>
    <source>
        <strain evidence="2">JCM 3369</strain>
    </source>
</reference>
<accession>A0ABW2CJ82</accession>
<evidence type="ECO:0008006" key="3">
    <source>
        <dbReference type="Google" id="ProtNLM"/>
    </source>
</evidence>
<dbReference type="Proteomes" id="UP001596380">
    <property type="component" value="Unassembled WGS sequence"/>
</dbReference>
<gene>
    <name evidence="1" type="ORF">ACFQKB_14755</name>
</gene>